<dbReference type="Proteomes" id="UP000291343">
    <property type="component" value="Unassembled WGS sequence"/>
</dbReference>
<dbReference type="EMBL" id="QKKF02033458">
    <property type="protein sequence ID" value="RZF33773.1"/>
    <property type="molecule type" value="Genomic_DNA"/>
</dbReference>
<evidence type="ECO:0000313" key="3">
    <source>
        <dbReference type="Proteomes" id="UP000291343"/>
    </source>
</evidence>
<accession>A0A482WJW9</accession>
<reference evidence="2 3" key="1">
    <citation type="journal article" date="2017" name="Gigascience">
        <title>Genome sequence of the small brown planthopper, Laodelphax striatellus.</title>
        <authorList>
            <person name="Zhu J."/>
            <person name="Jiang F."/>
            <person name="Wang X."/>
            <person name="Yang P."/>
            <person name="Bao Y."/>
            <person name="Zhao W."/>
            <person name="Wang W."/>
            <person name="Lu H."/>
            <person name="Wang Q."/>
            <person name="Cui N."/>
            <person name="Li J."/>
            <person name="Chen X."/>
            <person name="Luo L."/>
            <person name="Yu J."/>
            <person name="Kang L."/>
            <person name="Cui F."/>
        </authorList>
    </citation>
    <scope>NUCLEOTIDE SEQUENCE [LARGE SCALE GENOMIC DNA]</scope>
    <source>
        <strain evidence="2">Lst14</strain>
    </source>
</reference>
<feature type="signal peptide" evidence="1">
    <location>
        <begin position="1"/>
        <end position="20"/>
    </location>
</feature>
<evidence type="ECO:0000313" key="2">
    <source>
        <dbReference type="EMBL" id="RZF33773.1"/>
    </source>
</evidence>
<sequence length="98" mass="11525">MRLSSFSLVVLVTLLSCSMAGEWDVYQTFYSRMMNTEGETYSFIVNAIFAGAKSMVGEYLLPSHRELYTCLMDLGRFREAYNKKELWAMKKHRLVFWE</sequence>
<comment type="caution">
    <text evidence="2">The sequence shown here is derived from an EMBL/GenBank/DDBJ whole genome shotgun (WGS) entry which is preliminary data.</text>
</comment>
<dbReference type="InParanoid" id="A0A482WJW9"/>
<proteinExistence type="predicted"/>
<keyword evidence="3" id="KW-1185">Reference proteome</keyword>
<evidence type="ECO:0008006" key="4">
    <source>
        <dbReference type="Google" id="ProtNLM"/>
    </source>
</evidence>
<dbReference type="PROSITE" id="PS51257">
    <property type="entry name" value="PROKAR_LIPOPROTEIN"/>
    <property type="match status" value="1"/>
</dbReference>
<keyword evidence="1" id="KW-0732">Signal</keyword>
<name>A0A482WJW9_LAOST</name>
<evidence type="ECO:0000256" key="1">
    <source>
        <dbReference type="SAM" id="SignalP"/>
    </source>
</evidence>
<gene>
    <name evidence="2" type="ORF">LSTR_LSTR008032</name>
</gene>
<protein>
    <recommendedName>
        <fullName evidence="4">Cathepsin propeptide inhibitor domain-containing protein</fullName>
    </recommendedName>
</protein>
<dbReference type="AlphaFoldDB" id="A0A482WJW9"/>
<organism evidence="2 3">
    <name type="scientific">Laodelphax striatellus</name>
    <name type="common">Small brown planthopper</name>
    <name type="synonym">Delphax striatella</name>
    <dbReference type="NCBI Taxonomy" id="195883"/>
    <lineage>
        <taxon>Eukaryota</taxon>
        <taxon>Metazoa</taxon>
        <taxon>Ecdysozoa</taxon>
        <taxon>Arthropoda</taxon>
        <taxon>Hexapoda</taxon>
        <taxon>Insecta</taxon>
        <taxon>Pterygota</taxon>
        <taxon>Neoptera</taxon>
        <taxon>Paraneoptera</taxon>
        <taxon>Hemiptera</taxon>
        <taxon>Auchenorrhyncha</taxon>
        <taxon>Fulgoroidea</taxon>
        <taxon>Delphacidae</taxon>
        <taxon>Criomorphinae</taxon>
        <taxon>Laodelphax</taxon>
    </lineage>
</organism>
<feature type="chain" id="PRO_5019851243" description="Cathepsin propeptide inhibitor domain-containing protein" evidence="1">
    <location>
        <begin position="21"/>
        <end position="98"/>
    </location>
</feature>